<evidence type="ECO:0008006" key="4">
    <source>
        <dbReference type="Google" id="ProtNLM"/>
    </source>
</evidence>
<reference evidence="2 3" key="1">
    <citation type="submission" date="2016-10" db="EMBL/GenBank/DDBJ databases">
        <authorList>
            <person name="de Groot N.N."/>
        </authorList>
    </citation>
    <scope>NUCLEOTIDE SEQUENCE [LARGE SCALE GENOMIC DNA]</scope>
    <source>
        <strain evidence="2">MBHS1</strain>
    </source>
</reference>
<dbReference type="EMBL" id="FMSV02000557">
    <property type="protein sequence ID" value="SEH09022.1"/>
    <property type="molecule type" value="Genomic_DNA"/>
</dbReference>
<dbReference type="RefSeq" id="WP_103922510.1">
    <property type="nucleotide sequence ID" value="NZ_FMSV02000557.1"/>
</dbReference>
<feature type="transmembrane region" description="Helical" evidence="1">
    <location>
        <begin position="160"/>
        <end position="180"/>
    </location>
</feature>
<feature type="transmembrane region" description="Helical" evidence="1">
    <location>
        <begin position="98"/>
        <end position="119"/>
    </location>
</feature>
<evidence type="ECO:0000256" key="1">
    <source>
        <dbReference type="SAM" id="Phobius"/>
    </source>
</evidence>
<evidence type="ECO:0000313" key="3">
    <source>
        <dbReference type="Proteomes" id="UP000236724"/>
    </source>
</evidence>
<protein>
    <recommendedName>
        <fullName evidence="4">Yip1 domain protein</fullName>
    </recommendedName>
</protein>
<evidence type="ECO:0000313" key="2">
    <source>
        <dbReference type="EMBL" id="SEH09022.1"/>
    </source>
</evidence>
<keyword evidence="1" id="KW-0812">Transmembrane</keyword>
<proteinExistence type="predicted"/>
<feature type="transmembrane region" description="Helical" evidence="1">
    <location>
        <begin position="200"/>
        <end position="220"/>
    </location>
</feature>
<keyword evidence="3" id="KW-1185">Reference proteome</keyword>
<dbReference type="OrthoDB" id="5525602at2"/>
<keyword evidence="1" id="KW-1133">Transmembrane helix</keyword>
<feature type="transmembrane region" description="Helical" evidence="1">
    <location>
        <begin position="131"/>
        <end position="154"/>
    </location>
</feature>
<sequence>MSTDKVFDEETASTQDKTLDFSLDEENNAHLPTQARFMQLIDALLKSHRSLYRHIYGDSLRSNAFKLLLLALFSLLVYGLIMGAFSGGIQWFAAPLKVALGTTLAALLCYPSLYILVALSGADLRPGQAAALLISSLALMTILLVGFAPVAFVFTFSIQALPFMGMVHLLIWLVSLYFGLRYFIQGVITLGGKDLMMLKVWVFIFLLTLMQMSTTLRPILGTGERWFTPEKQFFILHWLQNMHVI</sequence>
<gene>
    <name evidence="2" type="ORF">MBHS_04915</name>
</gene>
<accession>A0A1H6FG36</accession>
<name>A0A1H6FG36_9GAMM</name>
<keyword evidence="1" id="KW-0472">Membrane</keyword>
<dbReference type="AlphaFoldDB" id="A0A1H6FG36"/>
<dbReference type="Proteomes" id="UP000236724">
    <property type="component" value="Unassembled WGS sequence"/>
</dbReference>
<organism evidence="2 3">
    <name type="scientific">Candidatus Venteria ishoeyi</name>
    <dbReference type="NCBI Taxonomy" id="1899563"/>
    <lineage>
        <taxon>Bacteria</taxon>
        <taxon>Pseudomonadati</taxon>
        <taxon>Pseudomonadota</taxon>
        <taxon>Gammaproteobacteria</taxon>
        <taxon>Thiotrichales</taxon>
        <taxon>Thiotrichaceae</taxon>
        <taxon>Venteria</taxon>
    </lineage>
</organism>
<feature type="transmembrane region" description="Helical" evidence="1">
    <location>
        <begin position="67"/>
        <end position="92"/>
    </location>
</feature>